<dbReference type="SUPFAM" id="SSF52540">
    <property type="entry name" value="P-loop containing nucleoside triphosphate hydrolases"/>
    <property type="match status" value="1"/>
</dbReference>
<gene>
    <name evidence="3" type="ORF">AAE3_LOCUS4955</name>
</gene>
<comment type="caution">
    <text evidence="3">The sequence shown here is derived from an EMBL/GenBank/DDBJ whole genome shotgun (WGS) entry which is preliminary data.</text>
</comment>
<dbReference type="PANTHER" id="PTHR10039:SF14">
    <property type="entry name" value="NACHT DOMAIN-CONTAINING PROTEIN"/>
    <property type="match status" value="1"/>
</dbReference>
<proteinExistence type="predicted"/>
<dbReference type="PANTHER" id="PTHR10039">
    <property type="entry name" value="AMELOGENIN"/>
    <property type="match status" value="1"/>
</dbReference>
<accession>A0A8S0XH74</accession>
<dbReference type="AlphaFoldDB" id="A0A8S0XH74"/>
<evidence type="ECO:0000313" key="4">
    <source>
        <dbReference type="Proteomes" id="UP000467700"/>
    </source>
</evidence>
<dbReference type="InterPro" id="IPR056884">
    <property type="entry name" value="NPHP3-like_N"/>
</dbReference>
<dbReference type="Pfam" id="PF24883">
    <property type="entry name" value="NPHP3_N"/>
    <property type="match status" value="1"/>
</dbReference>
<keyword evidence="1" id="KW-0677">Repeat</keyword>
<evidence type="ECO:0000313" key="3">
    <source>
        <dbReference type="EMBL" id="CAA7262419.1"/>
    </source>
</evidence>
<sequence>MNDSSLALDDLLKHCCLGAQVDSNERFDPPRCDPETRLQIMQDIMDWITNDSQEASILVLHGSAGAGKSALEQTIAQRCQQEGCLASTFFLSRTAVNARRSNGNTVIPMLVYQHIQVFPWLKEQVLEEIRMDPGVFERSREVQLDRLFVKHFKAPPVLSSDTKLRLISIDGLDECDDRHVQQDLLRIIAATLTRLQYPFHFFISCRPESHLMRVINGDPLFQDNRVYLVDLGDDAQVNADIRLFLSNRFRRIRETHPVRHFLPQSWPGESVINRLVANASGQFIYADTVMRFLESLSHSPEEQLNIMLAFAPPRENENPFAQLDALYTHIFSLVKDRDTVWRVLGVIHLAAQVQIFEITKMDEAAIACPAFLERVFRCRRGAVRLALGELPSVISVISDDTSVKVLHASLFDFLLDPTRSGAYTLDLALAHKALAMWRYRDINFQGIYHRNALWFKLL</sequence>
<dbReference type="Proteomes" id="UP000467700">
    <property type="component" value="Unassembled WGS sequence"/>
</dbReference>
<protein>
    <recommendedName>
        <fullName evidence="2">Nephrocystin 3-like N-terminal domain-containing protein</fullName>
    </recommendedName>
</protein>
<evidence type="ECO:0000259" key="2">
    <source>
        <dbReference type="Pfam" id="PF24883"/>
    </source>
</evidence>
<keyword evidence="4" id="KW-1185">Reference proteome</keyword>
<evidence type="ECO:0000256" key="1">
    <source>
        <dbReference type="ARBA" id="ARBA00022737"/>
    </source>
</evidence>
<dbReference type="OrthoDB" id="4760524at2759"/>
<reference evidence="3 4" key="1">
    <citation type="submission" date="2020-01" db="EMBL/GenBank/DDBJ databases">
        <authorList>
            <person name="Gupta K D."/>
        </authorList>
    </citation>
    <scope>NUCLEOTIDE SEQUENCE [LARGE SCALE GENOMIC DNA]</scope>
</reference>
<name>A0A8S0XH74_CYCAE</name>
<feature type="domain" description="Nephrocystin 3-like N-terminal" evidence="2">
    <location>
        <begin position="43"/>
        <end position="206"/>
    </location>
</feature>
<dbReference type="EMBL" id="CACVBS010000036">
    <property type="protein sequence ID" value="CAA7262419.1"/>
    <property type="molecule type" value="Genomic_DNA"/>
</dbReference>
<dbReference type="Gene3D" id="3.40.50.300">
    <property type="entry name" value="P-loop containing nucleotide triphosphate hydrolases"/>
    <property type="match status" value="1"/>
</dbReference>
<dbReference type="InterPro" id="IPR027417">
    <property type="entry name" value="P-loop_NTPase"/>
</dbReference>
<organism evidence="3 4">
    <name type="scientific">Cyclocybe aegerita</name>
    <name type="common">Black poplar mushroom</name>
    <name type="synonym">Agrocybe aegerita</name>
    <dbReference type="NCBI Taxonomy" id="1973307"/>
    <lineage>
        <taxon>Eukaryota</taxon>
        <taxon>Fungi</taxon>
        <taxon>Dikarya</taxon>
        <taxon>Basidiomycota</taxon>
        <taxon>Agaricomycotina</taxon>
        <taxon>Agaricomycetes</taxon>
        <taxon>Agaricomycetidae</taxon>
        <taxon>Agaricales</taxon>
        <taxon>Agaricineae</taxon>
        <taxon>Bolbitiaceae</taxon>
        <taxon>Cyclocybe</taxon>
    </lineage>
</organism>